<feature type="transmembrane region" description="Helical" evidence="6">
    <location>
        <begin position="26"/>
        <end position="48"/>
    </location>
</feature>
<dbReference type="EMBL" id="JAKRKC020000002">
    <property type="protein sequence ID" value="MCK2219325.1"/>
    <property type="molecule type" value="Genomic_DNA"/>
</dbReference>
<evidence type="ECO:0000256" key="5">
    <source>
        <dbReference type="ARBA" id="ARBA00023136"/>
    </source>
</evidence>
<feature type="transmembrane region" description="Helical" evidence="6">
    <location>
        <begin position="285"/>
        <end position="309"/>
    </location>
</feature>
<keyword evidence="5 6" id="KW-0472">Membrane</keyword>
<evidence type="ECO:0000256" key="4">
    <source>
        <dbReference type="ARBA" id="ARBA00022989"/>
    </source>
</evidence>
<keyword evidence="9" id="KW-1185">Reference proteome</keyword>
<dbReference type="InterPro" id="IPR024671">
    <property type="entry name" value="Atg22-like"/>
</dbReference>
<dbReference type="Proteomes" id="UP001317259">
    <property type="component" value="Unassembled WGS sequence"/>
</dbReference>
<organism evidence="8 9">
    <name type="scientific">Actinomadura luzonensis</name>
    <dbReference type="NCBI Taxonomy" id="2805427"/>
    <lineage>
        <taxon>Bacteria</taxon>
        <taxon>Bacillati</taxon>
        <taxon>Actinomycetota</taxon>
        <taxon>Actinomycetes</taxon>
        <taxon>Streptosporangiales</taxon>
        <taxon>Thermomonosporaceae</taxon>
        <taxon>Actinomadura</taxon>
    </lineage>
</organism>
<evidence type="ECO:0000313" key="9">
    <source>
        <dbReference type="Proteomes" id="UP001317259"/>
    </source>
</evidence>
<keyword evidence="2" id="KW-0813">Transport</keyword>
<dbReference type="InterPro" id="IPR036259">
    <property type="entry name" value="MFS_trans_sf"/>
</dbReference>
<feature type="transmembrane region" description="Helical" evidence="6">
    <location>
        <begin position="95"/>
        <end position="117"/>
    </location>
</feature>
<evidence type="ECO:0000256" key="6">
    <source>
        <dbReference type="SAM" id="Phobius"/>
    </source>
</evidence>
<feature type="transmembrane region" description="Helical" evidence="6">
    <location>
        <begin position="374"/>
        <end position="398"/>
    </location>
</feature>
<feature type="transmembrane region" description="Helical" evidence="6">
    <location>
        <begin position="321"/>
        <end position="342"/>
    </location>
</feature>
<feature type="transmembrane region" description="Helical" evidence="6">
    <location>
        <begin position="439"/>
        <end position="459"/>
    </location>
</feature>
<comment type="subcellular location">
    <subcellularLocation>
        <location evidence="1">Cell membrane</location>
        <topology evidence="1">Multi-pass membrane protein</topology>
    </subcellularLocation>
</comment>
<feature type="transmembrane region" description="Helical" evidence="6">
    <location>
        <begin position="349"/>
        <end position="368"/>
    </location>
</feature>
<reference evidence="8 9" key="1">
    <citation type="submission" date="2022-04" db="EMBL/GenBank/DDBJ databases">
        <title>Genome draft of Actinomadura sp. ATCC 31491.</title>
        <authorList>
            <person name="Shi X."/>
            <person name="Du Y."/>
        </authorList>
    </citation>
    <scope>NUCLEOTIDE SEQUENCE [LARGE SCALE GENOMIC DNA]</scope>
    <source>
        <strain evidence="8 9">ATCC 31491</strain>
    </source>
</reference>
<sequence length="477" mass="51172">MPVPAPPAALDDSPAARRREQRGWYIYDWANSAFYTTIISVFLGPYLIPVARTAACAKDFPGVPAERCSADFDNLVAANPGLGYVDVLGADIRPAAFFGLITTVAVFLQIVVLPVAGALADHTGRKRELLGGFAYVGALATMGLFFVEGDRYLLGGVLFVLANLAYGCSVVVYDSFLPQISTPEERDGVSSRGWAIGYLGGGLLLALNLVLYLQHESLGLGEGAAVRICMMSAGLWWATFTVVPLLRLRNRPVPAHETTALRSVGGSFRQLGRTIAELGRYPETLLFLLAYLVYNDGVQTVIGNSAAFASEALKLDKTVQITAILMVQFVAFFGALAMGWLARLIGTKRTVLASLVLWTAIVATAVFVGEGQAVQFYLMAFAIAIVLGGTQALSRSLFSQVIPKGREAEYFSLLQISDKGSAFIGSLTVTVALQLTNSYRVAIVSMVIFFVIGFVLLVMTNLPKAIRDAGNEVPQCI</sequence>
<dbReference type="Pfam" id="PF11700">
    <property type="entry name" value="ATG22"/>
    <property type="match status" value="1"/>
</dbReference>
<comment type="caution">
    <text evidence="8">The sequence shown here is derived from an EMBL/GenBank/DDBJ whole genome shotgun (WGS) entry which is preliminary data.</text>
</comment>
<keyword evidence="3 6" id="KW-0812">Transmembrane</keyword>
<evidence type="ECO:0000256" key="1">
    <source>
        <dbReference type="ARBA" id="ARBA00004651"/>
    </source>
</evidence>
<dbReference type="SUPFAM" id="SSF103473">
    <property type="entry name" value="MFS general substrate transporter"/>
    <property type="match status" value="1"/>
</dbReference>
<evidence type="ECO:0000256" key="2">
    <source>
        <dbReference type="ARBA" id="ARBA00022448"/>
    </source>
</evidence>
<feature type="transmembrane region" description="Helical" evidence="6">
    <location>
        <begin position="194"/>
        <end position="213"/>
    </location>
</feature>
<feature type="transmembrane region" description="Helical" evidence="6">
    <location>
        <begin position="153"/>
        <end position="173"/>
    </location>
</feature>
<dbReference type="RefSeq" id="WP_242379352.1">
    <property type="nucleotide sequence ID" value="NZ_JAKRKC020000002.1"/>
</dbReference>
<dbReference type="PANTHER" id="PTHR23519:SF1">
    <property type="entry name" value="AUTOPHAGY-RELATED PROTEIN 22"/>
    <property type="match status" value="1"/>
</dbReference>
<dbReference type="PROSITE" id="PS50850">
    <property type="entry name" value="MFS"/>
    <property type="match status" value="1"/>
</dbReference>
<proteinExistence type="predicted"/>
<evidence type="ECO:0000259" key="7">
    <source>
        <dbReference type="PROSITE" id="PS50850"/>
    </source>
</evidence>
<feature type="transmembrane region" description="Helical" evidence="6">
    <location>
        <begin position="129"/>
        <end position="147"/>
    </location>
</feature>
<feature type="transmembrane region" description="Helical" evidence="6">
    <location>
        <begin position="225"/>
        <end position="246"/>
    </location>
</feature>
<protein>
    <submittedName>
        <fullName evidence="8">MFS transporter</fullName>
    </submittedName>
</protein>
<accession>A0ABT0G441</accession>
<name>A0ABT0G441_9ACTN</name>
<evidence type="ECO:0000256" key="3">
    <source>
        <dbReference type="ARBA" id="ARBA00022692"/>
    </source>
</evidence>
<dbReference type="InterPro" id="IPR050495">
    <property type="entry name" value="ATG22/LtaA_families"/>
</dbReference>
<gene>
    <name evidence="8" type="ORF">MF672_036850</name>
</gene>
<evidence type="ECO:0000313" key="8">
    <source>
        <dbReference type="EMBL" id="MCK2219325.1"/>
    </source>
</evidence>
<dbReference type="Gene3D" id="1.20.1250.20">
    <property type="entry name" value="MFS general substrate transporter like domains"/>
    <property type="match status" value="2"/>
</dbReference>
<dbReference type="InterPro" id="IPR020846">
    <property type="entry name" value="MFS_dom"/>
</dbReference>
<dbReference type="PANTHER" id="PTHR23519">
    <property type="entry name" value="AUTOPHAGY-RELATED PROTEIN 22"/>
    <property type="match status" value="1"/>
</dbReference>
<feature type="domain" description="Major facilitator superfamily (MFS) profile" evidence="7">
    <location>
        <begin position="283"/>
        <end position="477"/>
    </location>
</feature>
<keyword evidence="4 6" id="KW-1133">Transmembrane helix</keyword>